<keyword evidence="22" id="KW-1185">Reference proteome</keyword>
<keyword evidence="13 19" id="KW-1133">Transmembrane helix</keyword>
<evidence type="ECO:0000256" key="1">
    <source>
        <dbReference type="ARBA" id="ARBA00004162"/>
    </source>
</evidence>
<name>A0A8J5F3V2_ZINOF</name>
<dbReference type="Proteomes" id="UP000734854">
    <property type="component" value="Unassembled WGS sequence"/>
</dbReference>
<keyword evidence="6" id="KW-0808">Transferase</keyword>
<dbReference type="InterPro" id="IPR011009">
    <property type="entry name" value="Kinase-like_dom_sf"/>
</dbReference>
<dbReference type="CDD" id="cd12087">
    <property type="entry name" value="TM_EGFR-like"/>
    <property type="match status" value="1"/>
</dbReference>
<comment type="caution">
    <text evidence="21">The sequence shown here is derived from an EMBL/GenBank/DDBJ whole genome shotgun (WGS) entry which is preliminary data.</text>
</comment>
<dbReference type="Gene3D" id="1.10.510.10">
    <property type="entry name" value="Transferase(Phosphotransferase) domain 1"/>
    <property type="match status" value="1"/>
</dbReference>
<dbReference type="EMBL" id="JACMSC010000016">
    <property type="protein sequence ID" value="KAG6481902.1"/>
    <property type="molecule type" value="Genomic_DNA"/>
</dbReference>
<keyword evidence="14 19" id="KW-0472">Membrane</keyword>
<evidence type="ECO:0000256" key="2">
    <source>
        <dbReference type="ARBA" id="ARBA00004479"/>
    </source>
</evidence>
<keyword evidence="7 19" id="KW-0812">Transmembrane</keyword>
<comment type="subcellular location">
    <subcellularLocation>
        <location evidence="1">Cell membrane</location>
        <topology evidence="1">Single-pass membrane protein</topology>
    </subcellularLocation>
    <subcellularLocation>
        <location evidence="2">Membrane</location>
        <topology evidence="2">Single-pass type I membrane protein</topology>
    </subcellularLocation>
</comment>
<evidence type="ECO:0000256" key="15">
    <source>
        <dbReference type="ARBA" id="ARBA00023170"/>
    </source>
</evidence>
<keyword evidence="8" id="KW-0732">Signal</keyword>
<dbReference type="PROSITE" id="PS00107">
    <property type="entry name" value="PROTEIN_KINASE_ATP"/>
    <property type="match status" value="1"/>
</dbReference>
<reference evidence="21 22" key="1">
    <citation type="submission" date="2020-08" db="EMBL/GenBank/DDBJ databases">
        <title>Plant Genome Project.</title>
        <authorList>
            <person name="Zhang R.-G."/>
        </authorList>
    </citation>
    <scope>NUCLEOTIDE SEQUENCE [LARGE SCALE GENOMIC DNA]</scope>
    <source>
        <tissue evidence="21">Rhizome</tissue>
    </source>
</reference>
<dbReference type="InterPro" id="IPR000719">
    <property type="entry name" value="Prot_kinase_dom"/>
</dbReference>
<evidence type="ECO:0000256" key="12">
    <source>
        <dbReference type="ARBA" id="ARBA00022840"/>
    </source>
</evidence>
<dbReference type="Gene3D" id="3.30.200.20">
    <property type="entry name" value="Phosphorylase Kinase, domain 1"/>
    <property type="match status" value="1"/>
</dbReference>
<evidence type="ECO:0000256" key="4">
    <source>
        <dbReference type="ARBA" id="ARBA00022527"/>
    </source>
</evidence>
<dbReference type="InterPro" id="IPR008271">
    <property type="entry name" value="Ser/Thr_kinase_AS"/>
</dbReference>
<organism evidence="21 22">
    <name type="scientific">Zingiber officinale</name>
    <name type="common">Ginger</name>
    <name type="synonym">Amomum zingiber</name>
    <dbReference type="NCBI Taxonomy" id="94328"/>
    <lineage>
        <taxon>Eukaryota</taxon>
        <taxon>Viridiplantae</taxon>
        <taxon>Streptophyta</taxon>
        <taxon>Embryophyta</taxon>
        <taxon>Tracheophyta</taxon>
        <taxon>Spermatophyta</taxon>
        <taxon>Magnoliopsida</taxon>
        <taxon>Liliopsida</taxon>
        <taxon>Zingiberales</taxon>
        <taxon>Zingiberaceae</taxon>
        <taxon>Zingiber</taxon>
    </lineage>
</organism>
<evidence type="ECO:0000313" key="22">
    <source>
        <dbReference type="Proteomes" id="UP000734854"/>
    </source>
</evidence>
<evidence type="ECO:0000256" key="10">
    <source>
        <dbReference type="ARBA" id="ARBA00022741"/>
    </source>
</evidence>
<feature type="transmembrane region" description="Helical" evidence="19">
    <location>
        <begin position="697"/>
        <end position="721"/>
    </location>
</feature>
<dbReference type="Pfam" id="PF00560">
    <property type="entry name" value="LRR_1"/>
    <property type="match status" value="2"/>
</dbReference>
<dbReference type="Gene3D" id="3.80.10.10">
    <property type="entry name" value="Ribonuclease Inhibitor"/>
    <property type="match status" value="2"/>
</dbReference>
<dbReference type="InterPro" id="IPR001245">
    <property type="entry name" value="Ser-Thr/Tyr_kinase_cat_dom"/>
</dbReference>
<accession>A0A8J5F3V2</accession>
<dbReference type="FunFam" id="3.80.10.10:FF:000542">
    <property type="entry name" value="Leucine-rich repeat protein kinase family protein"/>
    <property type="match status" value="1"/>
</dbReference>
<feature type="region of interest" description="Disordered" evidence="18">
    <location>
        <begin position="50"/>
        <end position="143"/>
    </location>
</feature>
<evidence type="ECO:0000256" key="3">
    <source>
        <dbReference type="ARBA" id="ARBA00012513"/>
    </source>
</evidence>
<keyword evidence="10 17" id="KW-0547">Nucleotide-binding</keyword>
<evidence type="ECO:0000256" key="7">
    <source>
        <dbReference type="ARBA" id="ARBA00022692"/>
    </source>
</evidence>
<dbReference type="PANTHER" id="PTHR45974">
    <property type="entry name" value="RECEPTOR-LIKE PROTEIN 55"/>
    <property type="match status" value="1"/>
</dbReference>
<dbReference type="GO" id="GO:0004674">
    <property type="term" value="F:protein serine/threonine kinase activity"/>
    <property type="evidence" value="ECO:0007669"/>
    <property type="project" value="UniProtKB-KW"/>
</dbReference>
<feature type="domain" description="Protein kinase" evidence="20">
    <location>
        <begin position="769"/>
        <end position="1043"/>
    </location>
</feature>
<dbReference type="SUPFAM" id="SSF52058">
    <property type="entry name" value="L domain-like"/>
    <property type="match status" value="2"/>
</dbReference>
<evidence type="ECO:0000256" key="14">
    <source>
        <dbReference type="ARBA" id="ARBA00023136"/>
    </source>
</evidence>
<evidence type="ECO:0000256" key="18">
    <source>
        <dbReference type="SAM" id="MobiDB-lite"/>
    </source>
</evidence>
<keyword evidence="9" id="KW-0677">Repeat</keyword>
<keyword evidence="15" id="KW-0675">Receptor</keyword>
<dbReference type="Pfam" id="PF07714">
    <property type="entry name" value="PK_Tyr_Ser-Thr"/>
    <property type="match status" value="1"/>
</dbReference>
<evidence type="ECO:0000256" key="16">
    <source>
        <dbReference type="ARBA" id="ARBA00023180"/>
    </source>
</evidence>
<evidence type="ECO:0000256" key="13">
    <source>
        <dbReference type="ARBA" id="ARBA00022989"/>
    </source>
</evidence>
<dbReference type="PROSITE" id="PS00108">
    <property type="entry name" value="PROTEIN_KINASE_ST"/>
    <property type="match status" value="1"/>
</dbReference>
<evidence type="ECO:0000256" key="8">
    <source>
        <dbReference type="ARBA" id="ARBA00022729"/>
    </source>
</evidence>
<dbReference type="FunFam" id="3.30.200.20:FF:000328">
    <property type="entry name" value="Leucine-rich repeat protein kinase family protein"/>
    <property type="match status" value="1"/>
</dbReference>
<evidence type="ECO:0000256" key="9">
    <source>
        <dbReference type="ARBA" id="ARBA00022737"/>
    </source>
</evidence>
<dbReference type="PANTHER" id="PTHR45974:SF266">
    <property type="entry name" value="LEUCINE-RICH REPEAT RECEPTOR PROTEIN KINASE HPCA1"/>
    <property type="match status" value="1"/>
</dbReference>
<evidence type="ECO:0000313" key="21">
    <source>
        <dbReference type="EMBL" id="KAG6481902.1"/>
    </source>
</evidence>
<keyword evidence="4" id="KW-0723">Serine/threonine-protein kinase</keyword>
<evidence type="ECO:0000256" key="11">
    <source>
        <dbReference type="ARBA" id="ARBA00022777"/>
    </source>
</evidence>
<dbReference type="SUPFAM" id="SSF56112">
    <property type="entry name" value="Protein kinase-like (PK-like)"/>
    <property type="match status" value="1"/>
</dbReference>
<dbReference type="EC" id="2.7.11.1" evidence="3"/>
<feature type="binding site" evidence="17">
    <location>
        <position position="797"/>
    </location>
    <ligand>
        <name>ATP</name>
        <dbReference type="ChEBI" id="CHEBI:30616"/>
    </ligand>
</feature>
<gene>
    <name evidence="21" type="ORF">ZIOFF_058526</name>
</gene>
<dbReference type="InterPro" id="IPR017441">
    <property type="entry name" value="Protein_kinase_ATP_BS"/>
</dbReference>
<evidence type="ECO:0000256" key="5">
    <source>
        <dbReference type="ARBA" id="ARBA00022614"/>
    </source>
</evidence>
<keyword evidence="16" id="KW-0325">Glycoprotein</keyword>
<dbReference type="InterPro" id="IPR001611">
    <property type="entry name" value="Leu-rich_rpt"/>
</dbReference>
<dbReference type="FunFam" id="1.10.510.10:FF:000453">
    <property type="entry name" value="LRR receptor-like serine/threonine-protein kinase HSL2"/>
    <property type="match status" value="1"/>
</dbReference>
<evidence type="ECO:0000256" key="19">
    <source>
        <dbReference type="SAM" id="Phobius"/>
    </source>
</evidence>
<keyword evidence="12 17" id="KW-0067">ATP-binding</keyword>
<protein>
    <recommendedName>
        <fullName evidence="3">non-specific serine/threonine protein kinase</fullName>
        <ecNumber evidence="3">2.7.11.1</ecNumber>
    </recommendedName>
</protein>
<dbReference type="PROSITE" id="PS50011">
    <property type="entry name" value="PROTEIN_KINASE_DOM"/>
    <property type="match status" value="1"/>
</dbReference>
<dbReference type="FunFam" id="3.80.10.10:FF:000363">
    <property type="entry name" value="Leucine-rich repeat family protein"/>
    <property type="match status" value="1"/>
</dbReference>
<dbReference type="SMART" id="SM00220">
    <property type="entry name" value="S_TKc"/>
    <property type="match status" value="1"/>
</dbReference>
<dbReference type="GO" id="GO:0005524">
    <property type="term" value="F:ATP binding"/>
    <property type="evidence" value="ECO:0007669"/>
    <property type="project" value="UniProtKB-UniRule"/>
</dbReference>
<evidence type="ECO:0000256" key="6">
    <source>
        <dbReference type="ARBA" id="ARBA00022679"/>
    </source>
</evidence>
<keyword evidence="11" id="KW-0418">Kinase</keyword>
<feature type="compositionally biased region" description="Polar residues" evidence="18">
    <location>
        <begin position="85"/>
        <end position="143"/>
    </location>
</feature>
<dbReference type="AlphaFoldDB" id="A0A8J5F3V2"/>
<dbReference type="InterPro" id="IPR032675">
    <property type="entry name" value="LRR_dom_sf"/>
</dbReference>
<sequence>MAGNTALDQICAARGKDSGCTAVGIGGRETGGAGRQRRLRRWLQHEMPITAASGGGTWPAGGADRHRKSRPAETFAAGSMGEATLPSQVSRSNPGQVSRLNPGQISKSTPGRVSRSNPGMVSKLNPSQIARSTPGQVSRSNPGQVSRLNPALCHNMGILHQELNLKCLLLLLILNLCTLNVSEETQTLESEALALYSISSYWQNKPTSWVGSDPCGNNWVGLNCSNRHIIKIILPGLNISGTLSEDIQNLTELVILDLSSNKGLGGPIPRTIGNLVKLQRLILTGCRFTGSIPPELGMLASLRFLSVGSNRLNGSIPSEIGNLTLLVWFDITRNKISGSLPISDGTNLGLDLLTKCQHFHFGRNNLSGSIPAELFHSEMVLKHMLFDHNQFTGSIPPTLGLVTTIKALRLDRNGLSGAVPSNLNNLTILGELQINDNQLSGSLPNLTGMNALAYVDMSNNSFDQSDIPPWFSTLMNLTTLKLNNLQISGVLPTSLFSIPSLQAVHLRHNLINGTLDLGSAPSTNLTLVDVRENRIQTMANVPNRGNLNIQLDGNFYCNQPGASAQYCNVPPPPNPSSYVTPSPNCGNLVCPSDQKESPKCSCSYPFEGTLVFKFIAFSNMYTNFTYYTLLEVGLIKIFQQFQLPAIPILQDPRMDEYDYFDIDLSIFPSNTDRFSQAEYLIQLFTAKAVSKSNRVPAIVGGVIGGFAAAALIVGLLIFALCQRRKARKAKELSQGFGVWTTSGSGSDIPQLKGSRLFTFEELKKCTNNFAESSILGSGGYGRVYRGLLDQGKLVAVKRAQEGSLQGGQEFKTEIEMLSRVHHRNLVSLVGFCLDQNEQILVYEYIPNGTLRDSLSGKSGVYLDWKKRLRVALGAARGLTYLHELANPRIIHRDVKSNNILLDHHLHAKVSDFGLCKPLSDDKKGCVTTQVKGTMGYLDPEYYTTQHLTEKSDVYSFGVVLLEIVTARKPLERGRYVVREVRNAIGRSRDLQGLNELLDPGICHNGSLTGVKRYIDLALKCVEESSSERPCMSEVAKEIENIMVLAGMNPNIASETTSASFGAANKNFNSDDDASFEYSGEPYSLRTVLPK</sequence>
<dbReference type="CDD" id="cd14066">
    <property type="entry name" value="STKc_IRAK"/>
    <property type="match status" value="1"/>
</dbReference>
<evidence type="ECO:0000259" key="20">
    <source>
        <dbReference type="PROSITE" id="PS50011"/>
    </source>
</evidence>
<keyword evidence="5" id="KW-0433">Leucine-rich repeat</keyword>
<dbReference type="GO" id="GO:0005886">
    <property type="term" value="C:plasma membrane"/>
    <property type="evidence" value="ECO:0007669"/>
    <property type="project" value="UniProtKB-SubCell"/>
</dbReference>
<evidence type="ECO:0000256" key="17">
    <source>
        <dbReference type="PROSITE-ProRule" id="PRU10141"/>
    </source>
</evidence>
<proteinExistence type="predicted"/>